<protein>
    <recommendedName>
        <fullName evidence="3">Phosphoribosylpyrophosphate synthetase</fullName>
    </recommendedName>
</protein>
<organism evidence="1 2">
    <name type="scientific">Pontibacter saemangeumensis</name>
    <dbReference type="NCBI Taxonomy" id="1084525"/>
    <lineage>
        <taxon>Bacteria</taxon>
        <taxon>Pseudomonadati</taxon>
        <taxon>Bacteroidota</taxon>
        <taxon>Cytophagia</taxon>
        <taxon>Cytophagales</taxon>
        <taxon>Hymenobacteraceae</taxon>
        <taxon>Pontibacter</taxon>
    </lineage>
</organism>
<dbReference type="RefSeq" id="WP_345158073.1">
    <property type="nucleotide sequence ID" value="NZ_BAABHC010000005.1"/>
</dbReference>
<evidence type="ECO:0008006" key="3">
    <source>
        <dbReference type="Google" id="ProtNLM"/>
    </source>
</evidence>
<reference evidence="2" key="1">
    <citation type="journal article" date="2019" name="Int. J. Syst. Evol. Microbiol.">
        <title>The Global Catalogue of Microorganisms (GCM) 10K type strain sequencing project: providing services to taxonomists for standard genome sequencing and annotation.</title>
        <authorList>
            <consortium name="The Broad Institute Genomics Platform"/>
            <consortium name="The Broad Institute Genome Sequencing Center for Infectious Disease"/>
            <person name="Wu L."/>
            <person name="Ma J."/>
        </authorList>
    </citation>
    <scope>NUCLEOTIDE SEQUENCE [LARGE SCALE GENOMIC DNA]</scope>
    <source>
        <strain evidence="2">JCM 17926</strain>
    </source>
</reference>
<name>A0ABP8LIQ5_9BACT</name>
<evidence type="ECO:0000313" key="2">
    <source>
        <dbReference type="Proteomes" id="UP001500552"/>
    </source>
</evidence>
<proteinExistence type="predicted"/>
<gene>
    <name evidence="1" type="ORF">GCM10023188_15470</name>
</gene>
<sequence length="101" mass="11450">MSRYNYDTIAEALVDLKKRGYTEDFHLRPYCLECPRLQLELGAGEFEIDETHRFEGVNNPDDNTVVYAISSDRGLNGVLVDAYGTFADSVTPEMALKLRID</sequence>
<comment type="caution">
    <text evidence="1">The sequence shown here is derived from an EMBL/GenBank/DDBJ whole genome shotgun (WGS) entry which is preliminary data.</text>
</comment>
<accession>A0ABP8LIQ5</accession>
<dbReference type="Proteomes" id="UP001500552">
    <property type="component" value="Unassembled WGS sequence"/>
</dbReference>
<dbReference type="EMBL" id="BAABHC010000005">
    <property type="protein sequence ID" value="GAA4429710.1"/>
    <property type="molecule type" value="Genomic_DNA"/>
</dbReference>
<evidence type="ECO:0000313" key="1">
    <source>
        <dbReference type="EMBL" id="GAA4429710.1"/>
    </source>
</evidence>
<keyword evidence="2" id="KW-1185">Reference proteome</keyword>